<dbReference type="PANTHER" id="PTHR23501:SF102">
    <property type="entry name" value="DRUG TRANSPORTER, PUTATIVE (AFU_ORTHOLOGUE AFUA_3G08530)-RELATED"/>
    <property type="match status" value="1"/>
</dbReference>
<dbReference type="InterPro" id="IPR036259">
    <property type="entry name" value="MFS_trans_sf"/>
</dbReference>
<dbReference type="EMBL" id="ML143572">
    <property type="protein sequence ID" value="TBU21844.1"/>
    <property type="molecule type" value="Genomic_DNA"/>
</dbReference>
<evidence type="ECO:0000256" key="3">
    <source>
        <dbReference type="ARBA" id="ARBA00022989"/>
    </source>
</evidence>
<feature type="region of interest" description="Disordered" evidence="5">
    <location>
        <begin position="539"/>
        <end position="563"/>
    </location>
</feature>
<feature type="transmembrane region" description="Helical" evidence="6">
    <location>
        <begin position="75"/>
        <end position="93"/>
    </location>
</feature>
<keyword evidence="4 6" id="KW-0472">Membrane</keyword>
<feature type="transmembrane region" description="Helical" evidence="6">
    <location>
        <begin position="193"/>
        <end position="215"/>
    </location>
</feature>
<feature type="transmembrane region" description="Helical" evidence="6">
    <location>
        <begin position="428"/>
        <end position="450"/>
    </location>
</feature>
<feature type="domain" description="Major facilitator superfamily (MFS) profile" evidence="7">
    <location>
        <begin position="40"/>
        <end position="493"/>
    </location>
</feature>
<gene>
    <name evidence="8" type="ORF">BD311DRAFT_706463</name>
</gene>
<dbReference type="GO" id="GO:0022857">
    <property type="term" value="F:transmembrane transporter activity"/>
    <property type="evidence" value="ECO:0007669"/>
    <property type="project" value="InterPro"/>
</dbReference>
<dbReference type="Gene3D" id="1.20.1250.20">
    <property type="entry name" value="MFS general substrate transporter like domains"/>
    <property type="match status" value="1"/>
</dbReference>
<dbReference type="PANTHER" id="PTHR23501">
    <property type="entry name" value="MAJOR FACILITATOR SUPERFAMILY"/>
    <property type="match status" value="1"/>
</dbReference>
<name>A0A4Q9M4L0_9APHY</name>
<dbReference type="GO" id="GO:0005886">
    <property type="term" value="C:plasma membrane"/>
    <property type="evidence" value="ECO:0007669"/>
    <property type="project" value="TreeGrafter"/>
</dbReference>
<feature type="region of interest" description="Disordered" evidence="5">
    <location>
        <begin position="1"/>
        <end position="27"/>
    </location>
</feature>
<dbReference type="InterPro" id="IPR011701">
    <property type="entry name" value="MFS"/>
</dbReference>
<dbReference type="PROSITE" id="PS50850">
    <property type="entry name" value="MFS"/>
    <property type="match status" value="1"/>
</dbReference>
<evidence type="ECO:0000256" key="6">
    <source>
        <dbReference type="SAM" id="Phobius"/>
    </source>
</evidence>
<dbReference type="OrthoDB" id="3437016at2759"/>
<feature type="transmembrane region" description="Helical" evidence="6">
    <location>
        <begin position="36"/>
        <end position="55"/>
    </location>
</feature>
<feature type="transmembrane region" description="Helical" evidence="6">
    <location>
        <begin position="363"/>
        <end position="381"/>
    </location>
</feature>
<feature type="transmembrane region" description="Helical" evidence="6">
    <location>
        <begin position="501"/>
        <end position="520"/>
    </location>
</feature>
<accession>A0A4Q9M4L0</accession>
<dbReference type="InterPro" id="IPR005829">
    <property type="entry name" value="Sugar_transporter_CS"/>
</dbReference>
<feature type="compositionally biased region" description="Polar residues" evidence="5">
    <location>
        <begin position="18"/>
        <end position="27"/>
    </location>
</feature>
<feature type="transmembrane region" description="Helical" evidence="6">
    <location>
        <begin position="302"/>
        <end position="324"/>
    </location>
</feature>
<feature type="transmembrane region" description="Helical" evidence="6">
    <location>
        <begin position="162"/>
        <end position="181"/>
    </location>
</feature>
<feature type="transmembrane region" description="Helical" evidence="6">
    <location>
        <begin position="336"/>
        <end position="357"/>
    </location>
</feature>
<dbReference type="Proteomes" id="UP000292957">
    <property type="component" value="Unassembled WGS sequence"/>
</dbReference>
<feature type="transmembrane region" description="Helical" evidence="6">
    <location>
        <begin position="262"/>
        <end position="282"/>
    </location>
</feature>
<proteinExistence type="predicted"/>
<evidence type="ECO:0000259" key="7">
    <source>
        <dbReference type="PROSITE" id="PS50850"/>
    </source>
</evidence>
<sequence>MSTTSPTDVPLSRIPTGSEATVNTEPQNTGFRKGSAFWLSFTAILVCTFVSALDLTAISTALPTITDSLAGGDKFVWVGAAYGLASAAILPLSGRLADAFGRRPVMLASVGLFLVGSAVSGAAQNMNMLIAGRTVQGIGSGGILNLSEIIVSDLVPLAERGMFMGIFSGVWALASGVGPPIGGALSQANAWRWIFYLNLPLIGIAFFLVLFFLRVRTPPGSVREKLSRLDVTGNLIIIIGTTLALIGLTWGGVAYKWSDAHTLATLIIGFIFIGLFFVYEWLVPKEASIPWDVVSNRTSVSAYLGTFFHGITSTAVFYYIPVYFQACKGASPIHSSVQTLPVTLIIAPFAFIAGTSVQLTQRYRWANVTAWCLLLIGFGLLSTLKAGTSTGKWVGYQIVASAGLGLLFPATVFPVLAPLPVSRNASALAFFSFARTFAQTWGITIGSAILQNQLDKTLPPQFDAQFPAGVQIAYAAIPVIGGLAEPLRSQVRDAFAASLKVVWQTMIGISGVGLLSVGLMKEVPMQGQVDETYGLHHETKAQTESIDPEKQTRAEGGAAEVAP</sequence>
<protein>
    <submittedName>
        <fullName evidence="8">Major facilitator superfamily domain-containing protein</fullName>
    </submittedName>
</protein>
<feature type="transmembrane region" description="Helical" evidence="6">
    <location>
        <begin position="393"/>
        <end position="416"/>
    </location>
</feature>
<dbReference type="AlphaFoldDB" id="A0A4Q9M4L0"/>
<feature type="transmembrane region" description="Helical" evidence="6">
    <location>
        <begin position="235"/>
        <end position="255"/>
    </location>
</feature>
<keyword evidence="2 6" id="KW-0812">Transmembrane</keyword>
<dbReference type="PRINTS" id="PR01036">
    <property type="entry name" value="TCRTETB"/>
</dbReference>
<dbReference type="Pfam" id="PF07690">
    <property type="entry name" value="MFS_1"/>
    <property type="match status" value="1"/>
</dbReference>
<evidence type="ECO:0000256" key="2">
    <source>
        <dbReference type="ARBA" id="ARBA00022692"/>
    </source>
</evidence>
<organism evidence="8">
    <name type="scientific">Dichomitus squalens</name>
    <dbReference type="NCBI Taxonomy" id="114155"/>
    <lineage>
        <taxon>Eukaryota</taxon>
        <taxon>Fungi</taxon>
        <taxon>Dikarya</taxon>
        <taxon>Basidiomycota</taxon>
        <taxon>Agaricomycotina</taxon>
        <taxon>Agaricomycetes</taxon>
        <taxon>Polyporales</taxon>
        <taxon>Polyporaceae</taxon>
        <taxon>Dichomitus</taxon>
    </lineage>
</organism>
<dbReference type="InterPro" id="IPR020846">
    <property type="entry name" value="MFS_dom"/>
</dbReference>
<keyword evidence="3 6" id="KW-1133">Transmembrane helix</keyword>
<dbReference type="PROSITE" id="PS00216">
    <property type="entry name" value="SUGAR_TRANSPORT_1"/>
    <property type="match status" value="1"/>
</dbReference>
<reference evidence="8" key="1">
    <citation type="submission" date="2019-01" db="EMBL/GenBank/DDBJ databases">
        <title>Draft genome sequences of three monokaryotic isolates of the white-rot basidiomycete fungus Dichomitus squalens.</title>
        <authorList>
            <consortium name="DOE Joint Genome Institute"/>
            <person name="Lopez S.C."/>
            <person name="Andreopoulos B."/>
            <person name="Pangilinan J."/>
            <person name="Lipzen A."/>
            <person name="Riley R."/>
            <person name="Ahrendt S."/>
            <person name="Ng V."/>
            <person name="Barry K."/>
            <person name="Daum C."/>
            <person name="Grigoriev I.V."/>
            <person name="Hilden K.S."/>
            <person name="Makela M.R."/>
            <person name="de Vries R.P."/>
        </authorList>
    </citation>
    <scope>NUCLEOTIDE SEQUENCE [LARGE SCALE GENOMIC DNA]</scope>
    <source>
        <strain evidence="8">OM18370.1</strain>
    </source>
</reference>
<dbReference type="SUPFAM" id="SSF103473">
    <property type="entry name" value="MFS general substrate transporter"/>
    <property type="match status" value="1"/>
</dbReference>
<feature type="compositionally biased region" description="Basic and acidic residues" evidence="5">
    <location>
        <begin position="539"/>
        <end position="553"/>
    </location>
</feature>
<evidence type="ECO:0000256" key="5">
    <source>
        <dbReference type="SAM" id="MobiDB-lite"/>
    </source>
</evidence>
<comment type="subcellular location">
    <subcellularLocation>
        <location evidence="1">Membrane</location>
        <topology evidence="1">Multi-pass membrane protein</topology>
    </subcellularLocation>
</comment>
<evidence type="ECO:0000256" key="1">
    <source>
        <dbReference type="ARBA" id="ARBA00004141"/>
    </source>
</evidence>
<evidence type="ECO:0000256" key="4">
    <source>
        <dbReference type="ARBA" id="ARBA00023136"/>
    </source>
</evidence>
<dbReference type="CDD" id="cd17502">
    <property type="entry name" value="MFS_Azr1_MDR_like"/>
    <property type="match status" value="1"/>
</dbReference>
<feature type="transmembrane region" description="Helical" evidence="6">
    <location>
        <begin position="105"/>
        <end position="123"/>
    </location>
</feature>
<evidence type="ECO:0000313" key="8">
    <source>
        <dbReference type="EMBL" id="TBU21844.1"/>
    </source>
</evidence>